<evidence type="ECO:0000313" key="8">
    <source>
        <dbReference type="Proteomes" id="UP000199028"/>
    </source>
</evidence>
<evidence type="ECO:0000259" key="6">
    <source>
        <dbReference type="Pfam" id="PF04932"/>
    </source>
</evidence>
<dbReference type="InterPro" id="IPR051533">
    <property type="entry name" value="WaaL-like"/>
</dbReference>
<feature type="transmembrane region" description="Helical" evidence="5">
    <location>
        <begin position="63"/>
        <end position="80"/>
    </location>
</feature>
<evidence type="ECO:0000256" key="5">
    <source>
        <dbReference type="SAM" id="Phobius"/>
    </source>
</evidence>
<evidence type="ECO:0000313" key="7">
    <source>
        <dbReference type="EMBL" id="SER27513.1"/>
    </source>
</evidence>
<reference evidence="8" key="1">
    <citation type="submission" date="2016-10" db="EMBL/GenBank/DDBJ databases">
        <authorList>
            <person name="Varghese N."/>
            <person name="Submissions S."/>
        </authorList>
    </citation>
    <scope>NUCLEOTIDE SEQUENCE [LARGE SCALE GENOMIC DNA]</scope>
    <source>
        <strain evidence="8">CGMCC 4.578</strain>
    </source>
</reference>
<dbReference type="PANTHER" id="PTHR37422:SF13">
    <property type="entry name" value="LIPOPOLYSACCHARIDE BIOSYNTHESIS PROTEIN PA4999-RELATED"/>
    <property type="match status" value="1"/>
</dbReference>
<feature type="transmembrane region" description="Helical" evidence="5">
    <location>
        <begin position="187"/>
        <end position="214"/>
    </location>
</feature>
<feature type="transmembrane region" description="Helical" evidence="5">
    <location>
        <begin position="14"/>
        <end position="33"/>
    </location>
</feature>
<dbReference type="AlphaFoldDB" id="A0A1H9MWP0"/>
<feature type="transmembrane region" description="Helical" evidence="5">
    <location>
        <begin position="273"/>
        <end position="293"/>
    </location>
</feature>
<keyword evidence="2 5" id="KW-0812">Transmembrane</keyword>
<feature type="transmembrane region" description="Helical" evidence="5">
    <location>
        <begin position="355"/>
        <end position="379"/>
    </location>
</feature>
<dbReference type="EMBL" id="FOFT01000004">
    <property type="protein sequence ID" value="SER27513.1"/>
    <property type="molecule type" value="Genomic_DNA"/>
</dbReference>
<feature type="transmembrane region" description="Helical" evidence="5">
    <location>
        <begin position="251"/>
        <end position="267"/>
    </location>
</feature>
<proteinExistence type="predicted"/>
<evidence type="ECO:0000256" key="2">
    <source>
        <dbReference type="ARBA" id="ARBA00022692"/>
    </source>
</evidence>
<accession>A0A1H9MWP0</accession>
<keyword evidence="8" id="KW-1185">Reference proteome</keyword>
<comment type="subcellular location">
    <subcellularLocation>
        <location evidence="1">Membrane</location>
        <topology evidence="1">Multi-pass membrane protein</topology>
    </subcellularLocation>
</comment>
<dbReference type="Proteomes" id="UP000199028">
    <property type="component" value="Unassembled WGS sequence"/>
</dbReference>
<dbReference type="OrthoDB" id="3696843at2"/>
<keyword evidence="3 5" id="KW-1133">Transmembrane helix</keyword>
<feature type="transmembrane region" description="Helical" evidence="5">
    <location>
        <begin position="39"/>
        <end position="56"/>
    </location>
</feature>
<feature type="domain" description="O-antigen ligase-related" evidence="6">
    <location>
        <begin position="184"/>
        <end position="367"/>
    </location>
</feature>
<evidence type="ECO:0000256" key="4">
    <source>
        <dbReference type="ARBA" id="ARBA00023136"/>
    </source>
</evidence>
<feature type="transmembrane region" description="Helical" evidence="5">
    <location>
        <begin position="114"/>
        <end position="136"/>
    </location>
</feature>
<organism evidence="7 8">
    <name type="scientific">Lentzea flaviverrucosa</name>
    <dbReference type="NCBI Taxonomy" id="200379"/>
    <lineage>
        <taxon>Bacteria</taxon>
        <taxon>Bacillati</taxon>
        <taxon>Actinomycetota</taxon>
        <taxon>Actinomycetes</taxon>
        <taxon>Pseudonocardiales</taxon>
        <taxon>Pseudonocardiaceae</taxon>
        <taxon>Lentzea</taxon>
    </lineage>
</organism>
<feature type="transmembrane region" description="Helical" evidence="5">
    <location>
        <begin position="86"/>
        <end position="107"/>
    </location>
</feature>
<dbReference type="GO" id="GO:0016020">
    <property type="term" value="C:membrane"/>
    <property type="evidence" value="ECO:0007669"/>
    <property type="project" value="UniProtKB-SubCell"/>
</dbReference>
<evidence type="ECO:0000256" key="1">
    <source>
        <dbReference type="ARBA" id="ARBA00004141"/>
    </source>
</evidence>
<gene>
    <name evidence="7" type="ORF">SAMN05216195_104525</name>
</gene>
<feature type="transmembrane region" description="Helical" evidence="5">
    <location>
        <begin position="220"/>
        <end position="239"/>
    </location>
</feature>
<dbReference type="Pfam" id="PF04932">
    <property type="entry name" value="Wzy_C"/>
    <property type="match status" value="1"/>
</dbReference>
<dbReference type="PANTHER" id="PTHR37422">
    <property type="entry name" value="TEICHURONIC ACID BIOSYNTHESIS PROTEIN TUAE"/>
    <property type="match status" value="1"/>
</dbReference>
<sequence length="437" mass="43842">MDVGDVVGARRDSVALPVPVLLVVAGFAAAVVAQGGYYLPGRVLSGLLVVLAVVLVRPRPNILVALGGTFAAWALLRGLLEGDVLSGLPSAAAAVVFAGAALVAAQADRDQRELLATVLAGVGALIGFTGWLAVVFRLPSWSTVAEGLLRAGSTLTYPNAAAAAMAATAVLSLVLRPSPLTAAASFLLCTGIGATMSRAGVIALLAGLVVLCAFRGVEETLTAALPPLLGAGVAVGALLPSMRVADEPQPVLAVAGLIAGALVTLGLPRLGRFVVPVAVLSLAGAAVAGYGLADGLATRFSFSSPDRAGATGAALDLVARTPLLGAGPGNGSFFFDRGNEGSRVMRYVHNEYLQVLVELGAVGLVLALGVVAATLSVLWRGRGTPLWAGSMAAVVVVLVHSGFDFLWHLPAVLIVAGLCAGLGFPSTEDGMKEGTTA</sequence>
<keyword evidence="7" id="KW-0436">Ligase</keyword>
<feature type="transmembrane region" description="Helical" evidence="5">
    <location>
        <begin position="405"/>
        <end position="424"/>
    </location>
</feature>
<dbReference type="GO" id="GO:0016874">
    <property type="term" value="F:ligase activity"/>
    <property type="evidence" value="ECO:0007669"/>
    <property type="project" value="UniProtKB-KW"/>
</dbReference>
<evidence type="ECO:0000256" key="3">
    <source>
        <dbReference type="ARBA" id="ARBA00022989"/>
    </source>
</evidence>
<keyword evidence="4 5" id="KW-0472">Membrane</keyword>
<dbReference type="InterPro" id="IPR007016">
    <property type="entry name" value="O-antigen_ligase-rel_domated"/>
</dbReference>
<name>A0A1H9MWP0_9PSEU</name>
<protein>
    <submittedName>
        <fullName evidence="7">O-Antigen ligase</fullName>
    </submittedName>
</protein>